<organism evidence="9 10">
    <name type="scientific">Burkholderia ubonensis</name>
    <dbReference type="NCBI Taxonomy" id="101571"/>
    <lineage>
        <taxon>Bacteria</taxon>
        <taxon>Pseudomonadati</taxon>
        <taxon>Pseudomonadota</taxon>
        <taxon>Betaproteobacteria</taxon>
        <taxon>Burkholderiales</taxon>
        <taxon>Burkholderiaceae</taxon>
        <taxon>Burkholderia</taxon>
        <taxon>Burkholderia cepacia complex</taxon>
    </lineage>
</organism>
<proteinExistence type="inferred from homology"/>
<name>A0A118HXV5_9BURK</name>
<evidence type="ECO:0000256" key="7">
    <source>
        <dbReference type="HAMAP-Rule" id="MF_00412"/>
    </source>
</evidence>
<evidence type="ECO:0000256" key="1">
    <source>
        <dbReference type="ARBA" id="ARBA00004985"/>
    </source>
</evidence>
<dbReference type="Gene3D" id="3.40.605.10">
    <property type="entry name" value="Aldehyde Dehydrogenase, Chain A, domain 1"/>
    <property type="match status" value="1"/>
</dbReference>
<keyword evidence="3 7" id="KW-0641">Proline biosynthesis</keyword>
<comment type="caution">
    <text evidence="9">The sequence shown here is derived from an EMBL/GenBank/DDBJ whole genome shotgun (WGS) entry which is preliminary data.</text>
</comment>
<dbReference type="InterPro" id="IPR016161">
    <property type="entry name" value="Ald_DH/histidinol_DH"/>
</dbReference>
<dbReference type="Pfam" id="PF00171">
    <property type="entry name" value="Aldedh"/>
    <property type="match status" value="1"/>
</dbReference>
<dbReference type="PIRSF" id="PIRSF000151">
    <property type="entry name" value="GPR"/>
    <property type="match status" value="1"/>
</dbReference>
<comment type="similarity">
    <text evidence="7">Belongs to the gamma-glutamyl phosphate reductase family.</text>
</comment>
<dbReference type="PANTHER" id="PTHR11063">
    <property type="entry name" value="GLUTAMATE SEMIALDEHYDE DEHYDROGENASE"/>
    <property type="match status" value="1"/>
</dbReference>
<sequence length="432" mass="45566">MVRNEDMSEHLLNDARNAFLAAPPVGHAAYLRYCDTLRARLLDAWPSIIAANARDLEAAAARGLPPVLIERLRVGDAQRAQLVALTAKVAAELPTATAASDWVDVADWGRLRRVPKPLGVLLMVYEARPTVTVEGALLPVVAGNAVLLRGGKEMAETDAALAATIHDALADAGLPPTLVSIVADPDRAVLRALLKRHDAIDVLIPRGSASLIDYCRSASSIPVIASGGGVNHLYVHRSADLARAAAIALDSKLAEPTACNTVEMILVDTEVAQALTEQLVNAAAGARTPTTLRLGGGLTERTHTRAPDTVRIEALEAHDFGREFLDATLGVLPVTGLDDALRHIREHGSAHTEGVLSNDPDVIDAFAARVDAAAIVVNGSLRLHDGPTLQLGAEISISTGRLHVRGSVTIGALLTYSWLVDAQGALRADRSQ</sequence>
<dbReference type="AlphaFoldDB" id="A0A118HXV5"/>
<dbReference type="Gene3D" id="3.40.309.10">
    <property type="entry name" value="Aldehyde Dehydrogenase, Chain A, domain 2"/>
    <property type="match status" value="1"/>
</dbReference>
<feature type="domain" description="Aldehyde dehydrogenase" evidence="8">
    <location>
        <begin position="37"/>
        <end position="286"/>
    </location>
</feature>
<comment type="pathway">
    <text evidence="1 7">Amino-acid biosynthesis; L-proline biosynthesis; L-glutamate 5-semialdehyde from L-glutamate: step 2/2.</text>
</comment>
<dbReference type="EMBL" id="LOXM01000041">
    <property type="protein sequence ID" value="KVG73565.1"/>
    <property type="molecule type" value="Genomic_DNA"/>
</dbReference>
<dbReference type="GO" id="GO:0004350">
    <property type="term" value="F:glutamate-5-semialdehyde dehydrogenase activity"/>
    <property type="evidence" value="ECO:0007669"/>
    <property type="project" value="UniProtKB-UniRule"/>
</dbReference>
<evidence type="ECO:0000256" key="2">
    <source>
        <dbReference type="ARBA" id="ARBA00022605"/>
    </source>
</evidence>
<keyword evidence="4 7" id="KW-0521">NADP</keyword>
<keyword evidence="2 7" id="KW-0028">Amino-acid biosynthesis</keyword>
<gene>
    <name evidence="7" type="primary">proA</name>
    <name evidence="9" type="ORF">WJ33_16400</name>
</gene>
<dbReference type="InterPro" id="IPR012134">
    <property type="entry name" value="Glu-5-SA_DH"/>
</dbReference>
<dbReference type="SUPFAM" id="SSF53720">
    <property type="entry name" value="ALDH-like"/>
    <property type="match status" value="1"/>
</dbReference>
<protein>
    <recommendedName>
        <fullName evidence="7">Gamma-glutamyl phosphate reductase</fullName>
        <shortName evidence="7">GPR</shortName>
        <ecNumber evidence="7">1.2.1.41</ecNumber>
    </recommendedName>
    <alternativeName>
        <fullName evidence="7">Glutamate-5-semialdehyde dehydrogenase</fullName>
    </alternativeName>
    <alternativeName>
        <fullName evidence="7">Glutamyl-gamma-semialdehyde dehydrogenase</fullName>
        <shortName evidence="7">GSA dehydrogenase</shortName>
    </alternativeName>
</protein>
<dbReference type="InterPro" id="IPR016163">
    <property type="entry name" value="Ald_DH_C"/>
</dbReference>
<evidence type="ECO:0000256" key="4">
    <source>
        <dbReference type="ARBA" id="ARBA00022857"/>
    </source>
</evidence>
<evidence type="ECO:0000256" key="5">
    <source>
        <dbReference type="ARBA" id="ARBA00023002"/>
    </source>
</evidence>
<keyword evidence="5 7" id="KW-0560">Oxidoreductase</keyword>
<keyword evidence="7" id="KW-0963">Cytoplasm</keyword>
<dbReference type="InterPro" id="IPR000965">
    <property type="entry name" value="GPR_dom"/>
</dbReference>
<comment type="function">
    <text evidence="7">Catalyzes the NADPH-dependent reduction of L-glutamate 5-phosphate into L-glutamate 5-semialdehyde and phosphate. The product spontaneously undergoes cyclization to form 1-pyrroline-5-carboxylate.</text>
</comment>
<dbReference type="PANTHER" id="PTHR11063:SF8">
    <property type="entry name" value="DELTA-1-PYRROLINE-5-CARBOXYLATE SYNTHASE"/>
    <property type="match status" value="1"/>
</dbReference>
<accession>A0A118HXV5</accession>
<evidence type="ECO:0000256" key="3">
    <source>
        <dbReference type="ARBA" id="ARBA00022650"/>
    </source>
</evidence>
<dbReference type="NCBIfam" id="NF001221">
    <property type="entry name" value="PRK00197.1"/>
    <property type="match status" value="1"/>
</dbReference>
<dbReference type="GO" id="GO:0005737">
    <property type="term" value="C:cytoplasm"/>
    <property type="evidence" value="ECO:0007669"/>
    <property type="project" value="UniProtKB-SubCell"/>
</dbReference>
<dbReference type="GO" id="GO:0050661">
    <property type="term" value="F:NADP binding"/>
    <property type="evidence" value="ECO:0007669"/>
    <property type="project" value="InterPro"/>
</dbReference>
<evidence type="ECO:0000313" key="9">
    <source>
        <dbReference type="EMBL" id="KVG73565.1"/>
    </source>
</evidence>
<comment type="catalytic activity">
    <reaction evidence="6 7">
        <text>L-glutamate 5-semialdehyde + phosphate + NADP(+) = L-glutamyl 5-phosphate + NADPH + H(+)</text>
        <dbReference type="Rhea" id="RHEA:19541"/>
        <dbReference type="ChEBI" id="CHEBI:15378"/>
        <dbReference type="ChEBI" id="CHEBI:43474"/>
        <dbReference type="ChEBI" id="CHEBI:57783"/>
        <dbReference type="ChEBI" id="CHEBI:58066"/>
        <dbReference type="ChEBI" id="CHEBI:58274"/>
        <dbReference type="ChEBI" id="CHEBI:58349"/>
        <dbReference type="EC" id="1.2.1.41"/>
    </reaction>
</comment>
<comment type="subcellular location">
    <subcellularLocation>
        <location evidence="7">Cytoplasm</location>
    </subcellularLocation>
</comment>
<evidence type="ECO:0000313" key="10">
    <source>
        <dbReference type="Proteomes" id="UP000064029"/>
    </source>
</evidence>
<dbReference type="EC" id="1.2.1.41" evidence="7"/>
<dbReference type="Proteomes" id="UP000064029">
    <property type="component" value="Unassembled WGS sequence"/>
</dbReference>
<dbReference type="InterPro" id="IPR015590">
    <property type="entry name" value="Aldehyde_DH_dom"/>
</dbReference>
<evidence type="ECO:0000256" key="6">
    <source>
        <dbReference type="ARBA" id="ARBA00049024"/>
    </source>
</evidence>
<dbReference type="HAMAP" id="MF_00412">
    <property type="entry name" value="ProA"/>
    <property type="match status" value="1"/>
</dbReference>
<dbReference type="GO" id="GO:0055129">
    <property type="term" value="P:L-proline biosynthetic process"/>
    <property type="evidence" value="ECO:0007669"/>
    <property type="project" value="UniProtKB-UniRule"/>
</dbReference>
<dbReference type="UniPathway" id="UPA00098">
    <property type="reaction ID" value="UER00360"/>
</dbReference>
<reference evidence="9 10" key="1">
    <citation type="submission" date="2015-11" db="EMBL/GenBank/DDBJ databases">
        <title>Expanding the genomic diversity of Burkholderia species for the development of highly accurate diagnostics.</title>
        <authorList>
            <person name="Sahl J."/>
            <person name="Keim P."/>
            <person name="Wagner D."/>
        </authorList>
    </citation>
    <scope>NUCLEOTIDE SEQUENCE [LARGE SCALE GENOMIC DNA]</scope>
    <source>
        <strain evidence="9 10">MSMB2036</strain>
    </source>
</reference>
<evidence type="ECO:0000259" key="8">
    <source>
        <dbReference type="Pfam" id="PF00171"/>
    </source>
</evidence>
<dbReference type="InterPro" id="IPR016162">
    <property type="entry name" value="Ald_DH_N"/>
</dbReference>